<reference evidence="2 3" key="1">
    <citation type="submission" date="2019-03" db="EMBL/GenBank/DDBJ databases">
        <title>Genomic Encyclopedia of Type Strains, Phase IV (KMG-IV): sequencing the most valuable type-strain genomes for metagenomic binning, comparative biology and taxonomic classification.</title>
        <authorList>
            <person name="Goeker M."/>
        </authorList>
    </citation>
    <scope>NUCLEOTIDE SEQUENCE [LARGE SCALE GENOMIC DNA]</scope>
    <source>
        <strain evidence="2 3">DSM 28287</strain>
    </source>
</reference>
<dbReference type="EMBL" id="SNXO01000005">
    <property type="protein sequence ID" value="TDP58950.1"/>
    <property type="molecule type" value="Genomic_DNA"/>
</dbReference>
<dbReference type="SUPFAM" id="SSF56281">
    <property type="entry name" value="Metallo-hydrolase/oxidoreductase"/>
    <property type="match status" value="1"/>
</dbReference>
<dbReference type="SMART" id="SM00849">
    <property type="entry name" value="Lactamase_B"/>
    <property type="match status" value="1"/>
</dbReference>
<gene>
    <name evidence="2" type="ORF">EV211_10520</name>
</gene>
<dbReference type="RefSeq" id="WP_133527774.1">
    <property type="nucleotide sequence ID" value="NZ_SNXO01000005.1"/>
</dbReference>
<organism evidence="2 3">
    <name type="scientific">Aminicella lysinilytica</name>
    <dbReference type="NCBI Taxonomy" id="433323"/>
    <lineage>
        <taxon>Bacteria</taxon>
        <taxon>Bacillati</taxon>
        <taxon>Bacillota</taxon>
        <taxon>Clostridia</taxon>
        <taxon>Peptostreptococcales</taxon>
        <taxon>Anaerovoracaceae</taxon>
        <taxon>Aminicella</taxon>
    </lineage>
</organism>
<dbReference type="InterPro" id="IPR036866">
    <property type="entry name" value="RibonucZ/Hydroxyglut_hydro"/>
</dbReference>
<dbReference type="InterPro" id="IPR052533">
    <property type="entry name" value="WalJ/YycJ-like"/>
</dbReference>
<name>A0A4R6Q9V6_9FIRM</name>
<dbReference type="Proteomes" id="UP000295500">
    <property type="component" value="Unassembled WGS sequence"/>
</dbReference>
<dbReference type="OrthoDB" id="9781189at2"/>
<evidence type="ECO:0000313" key="3">
    <source>
        <dbReference type="Proteomes" id="UP000295500"/>
    </source>
</evidence>
<dbReference type="PANTHER" id="PTHR47619:SF1">
    <property type="entry name" value="EXODEOXYRIBONUCLEASE WALJ"/>
    <property type="match status" value="1"/>
</dbReference>
<protein>
    <submittedName>
        <fullName evidence="2">Phosphoribosyl 1,2-cyclic phosphodiesterase</fullName>
    </submittedName>
</protein>
<dbReference type="InterPro" id="IPR001279">
    <property type="entry name" value="Metallo-B-lactamas"/>
</dbReference>
<evidence type="ECO:0000259" key="1">
    <source>
        <dbReference type="SMART" id="SM00849"/>
    </source>
</evidence>
<proteinExistence type="predicted"/>
<dbReference type="Gene3D" id="3.60.15.10">
    <property type="entry name" value="Ribonuclease Z/Hydroxyacylglutathione hydrolase-like"/>
    <property type="match status" value="1"/>
</dbReference>
<dbReference type="AlphaFoldDB" id="A0A4R6Q9V6"/>
<dbReference type="PANTHER" id="PTHR47619">
    <property type="entry name" value="METALLO-HYDROLASE YYCJ-RELATED"/>
    <property type="match status" value="1"/>
</dbReference>
<sequence length="266" mass="29582">MGFSFCSFASGSSGNCYMVESDNTTLLVDVGIAGKRILAGLEENGLQVEDINGILLTHEHIDHVRSIRMIGRKASQAEIYGSEGTFSCIEDKLPPDRIHPLLEEDPFDIGDITVVPFDLSHDALEPMGYSFVHEGRKLTIVTDTGYVTDDIFDQIRDADTLVLEANHEVNILRMGSYPYPLQERILGEEGHLSNETAGNTICHMLDALDGKKTPKVVLAHLSSENNTPEQAYLTVKNILFENDYYVDRDLELSVVRRDDPSPLIEV</sequence>
<accession>A0A4R6Q9V6</accession>
<dbReference type="Pfam" id="PF12706">
    <property type="entry name" value="Lactamase_B_2"/>
    <property type="match status" value="1"/>
</dbReference>
<comment type="caution">
    <text evidence="2">The sequence shown here is derived from an EMBL/GenBank/DDBJ whole genome shotgun (WGS) entry which is preliminary data.</text>
</comment>
<keyword evidence="3" id="KW-1185">Reference proteome</keyword>
<evidence type="ECO:0000313" key="2">
    <source>
        <dbReference type="EMBL" id="TDP58950.1"/>
    </source>
</evidence>
<feature type="domain" description="Metallo-beta-lactamase" evidence="1">
    <location>
        <begin position="13"/>
        <end position="191"/>
    </location>
</feature>